<evidence type="ECO:0000313" key="3">
    <source>
        <dbReference type="EMBL" id="CDO51850.1"/>
    </source>
</evidence>
<dbReference type="AlphaFoldDB" id="A0A0J9X347"/>
<proteinExistence type="predicted"/>
<feature type="transmembrane region" description="Helical" evidence="2">
    <location>
        <begin position="130"/>
        <end position="149"/>
    </location>
</feature>
<dbReference type="InterPro" id="IPR038843">
    <property type="entry name" value="Sed1/Spi1"/>
</dbReference>
<name>A0A0J9X347_GEOCN</name>
<sequence length="150" mass="15387">MKFSTIALAGVASAANFNATIITVPHTITTTTVVDEYVTYCPEPTHIIEGNKTITVTTPGTVTITDCPCTRTLTTTTLSLSTKPIGTKTNKPGHSSGEPDHPTTPGHQTTIVSPTANTTSTRTTVSQGDAAAYGASGAFAGVVAAIAYFL</sequence>
<dbReference type="GO" id="GO:0031505">
    <property type="term" value="P:fungal-type cell wall organization"/>
    <property type="evidence" value="ECO:0007669"/>
    <property type="project" value="InterPro"/>
</dbReference>
<dbReference type="GO" id="GO:0005199">
    <property type="term" value="F:structural constituent of cell wall"/>
    <property type="evidence" value="ECO:0007669"/>
    <property type="project" value="InterPro"/>
</dbReference>
<dbReference type="PANTHER" id="PTHR35523">
    <property type="entry name" value="CELL WALL PROTEIN SED1"/>
    <property type="match status" value="1"/>
</dbReference>
<dbReference type="OrthoDB" id="4094614at2759"/>
<organism evidence="3 4">
    <name type="scientific">Geotrichum candidum</name>
    <name type="common">Oospora lactis</name>
    <name type="synonym">Dipodascus geotrichum</name>
    <dbReference type="NCBI Taxonomy" id="1173061"/>
    <lineage>
        <taxon>Eukaryota</taxon>
        <taxon>Fungi</taxon>
        <taxon>Dikarya</taxon>
        <taxon>Ascomycota</taxon>
        <taxon>Saccharomycotina</taxon>
        <taxon>Dipodascomycetes</taxon>
        <taxon>Dipodascales</taxon>
        <taxon>Dipodascaceae</taxon>
        <taxon>Geotrichum</taxon>
    </lineage>
</organism>
<evidence type="ECO:0000256" key="2">
    <source>
        <dbReference type="SAM" id="Phobius"/>
    </source>
</evidence>
<reference evidence="3" key="1">
    <citation type="submission" date="2014-03" db="EMBL/GenBank/DDBJ databases">
        <authorList>
            <person name="Casaregola S."/>
        </authorList>
    </citation>
    <scope>NUCLEOTIDE SEQUENCE [LARGE SCALE GENOMIC DNA]</scope>
    <source>
        <strain evidence="3">CLIB 918</strain>
    </source>
</reference>
<dbReference type="EMBL" id="CCBN010000002">
    <property type="protein sequence ID" value="CDO51850.1"/>
    <property type="molecule type" value="Genomic_DNA"/>
</dbReference>
<gene>
    <name evidence="3" type="ORF">BN980_GECA02s01935g</name>
</gene>
<protein>
    <recommendedName>
        <fullName evidence="5">Clock-controlled protein 6</fullName>
    </recommendedName>
</protein>
<keyword evidence="2" id="KW-0812">Transmembrane</keyword>
<evidence type="ECO:0000256" key="1">
    <source>
        <dbReference type="SAM" id="MobiDB-lite"/>
    </source>
</evidence>
<keyword evidence="4" id="KW-1185">Reference proteome</keyword>
<accession>A0A0J9X347</accession>
<evidence type="ECO:0000313" key="4">
    <source>
        <dbReference type="Proteomes" id="UP000242525"/>
    </source>
</evidence>
<evidence type="ECO:0008006" key="5">
    <source>
        <dbReference type="Google" id="ProtNLM"/>
    </source>
</evidence>
<feature type="region of interest" description="Disordered" evidence="1">
    <location>
        <begin position="80"/>
        <end position="123"/>
    </location>
</feature>
<dbReference type="PANTHER" id="PTHR35523:SF1">
    <property type="entry name" value="CELL WALL PROTEIN SED1"/>
    <property type="match status" value="1"/>
</dbReference>
<feature type="compositionally biased region" description="Polar residues" evidence="1">
    <location>
        <begin position="105"/>
        <end position="114"/>
    </location>
</feature>
<dbReference type="GO" id="GO:0009277">
    <property type="term" value="C:fungal-type cell wall"/>
    <property type="evidence" value="ECO:0007669"/>
    <property type="project" value="TreeGrafter"/>
</dbReference>
<keyword evidence="2" id="KW-0472">Membrane</keyword>
<keyword evidence="2" id="KW-1133">Transmembrane helix</keyword>
<comment type="caution">
    <text evidence="3">The sequence shown here is derived from an EMBL/GenBank/DDBJ whole genome shotgun (WGS) entry which is preliminary data.</text>
</comment>
<dbReference type="Proteomes" id="UP000242525">
    <property type="component" value="Unassembled WGS sequence"/>
</dbReference>